<feature type="domain" description="OmpR/PhoB-type" evidence="11">
    <location>
        <begin position="124"/>
        <end position="222"/>
    </location>
</feature>
<dbReference type="SMART" id="SM00448">
    <property type="entry name" value="REC"/>
    <property type="match status" value="3"/>
</dbReference>
<dbReference type="SUPFAM" id="SSF47226">
    <property type="entry name" value="Histidine-containing phosphotransfer domain, HPT domain"/>
    <property type="match status" value="1"/>
</dbReference>
<dbReference type="PANTHER" id="PTHR48111:SF15">
    <property type="entry name" value="OMPR SUBFAMILY"/>
    <property type="match status" value="1"/>
</dbReference>
<evidence type="ECO:0000256" key="7">
    <source>
        <dbReference type="PROSITE-ProRule" id="PRU00169"/>
    </source>
</evidence>
<dbReference type="EMBL" id="CP001291">
    <property type="protein sequence ID" value="ACK72911.1"/>
    <property type="molecule type" value="Genomic_DNA"/>
</dbReference>
<name>B7KAD7_GLOC7</name>
<evidence type="ECO:0000313" key="12">
    <source>
        <dbReference type="EMBL" id="ACK72911.1"/>
    </source>
</evidence>
<dbReference type="PROSITE" id="PS50110">
    <property type="entry name" value="RESPONSE_REGULATORY"/>
    <property type="match status" value="3"/>
</dbReference>
<evidence type="ECO:0000256" key="1">
    <source>
        <dbReference type="ARBA" id="ARBA00022553"/>
    </source>
</evidence>
<organism evidence="12 13">
    <name type="scientific">Gloeothece citriformis (strain PCC 7424)</name>
    <name type="common">Cyanothece sp. (strain PCC 7424)</name>
    <dbReference type="NCBI Taxonomy" id="65393"/>
    <lineage>
        <taxon>Bacteria</taxon>
        <taxon>Bacillati</taxon>
        <taxon>Cyanobacteriota</taxon>
        <taxon>Cyanophyceae</taxon>
        <taxon>Oscillatoriophycideae</taxon>
        <taxon>Chroococcales</taxon>
        <taxon>Aphanothecaceae</taxon>
        <taxon>Gloeothece</taxon>
        <taxon>Gloeothece citriformis</taxon>
    </lineage>
</organism>
<dbReference type="FunFam" id="3.40.50.2300:FF:000002">
    <property type="entry name" value="DNA-binding response regulator PhoP"/>
    <property type="match status" value="1"/>
</dbReference>
<dbReference type="Gene3D" id="1.20.120.160">
    <property type="entry name" value="HPT domain"/>
    <property type="match status" value="1"/>
</dbReference>
<dbReference type="GO" id="GO:0005829">
    <property type="term" value="C:cytosol"/>
    <property type="evidence" value="ECO:0007669"/>
    <property type="project" value="TreeGrafter"/>
</dbReference>
<protein>
    <submittedName>
        <fullName evidence="12">Multi-component transcriptional regulator, winged helix family</fullName>
    </submittedName>
</protein>
<dbReference type="SUPFAM" id="SSF52172">
    <property type="entry name" value="CheY-like"/>
    <property type="match status" value="3"/>
</dbReference>
<accession>B7KAD7</accession>
<reference evidence="13" key="1">
    <citation type="journal article" date="2011" name="MBio">
        <title>Novel metabolic attributes of the genus Cyanothece, comprising a group of unicellular nitrogen-fixing Cyanobacteria.</title>
        <authorList>
            <person name="Bandyopadhyay A."/>
            <person name="Elvitigala T."/>
            <person name="Welsh E."/>
            <person name="Stockel J."/>
            <person name="Liberton M."/>
            <person name="Min H."/>
            <person name="Sherman L.A."/>
            <person name="Pakrasi H.B."/>
        </authorList>
    </citation>
    <scope>NUCLEOTIDE SEQUENCE [LARGE SCALE GENOMIC DNA]</scope>
    <source>
        <strain evidence="13">PCC 7424</strain>
    </source>
</reference>
<evidence type="ECO:0000256" key="8">
    <source>
        <dbReference type="PROSITE-ProRule" id="PRU01091"/>
    </source>
</evidence>
<evidence type="ECO:0000256" key="2">
    <source>
        <dbReference type="ARBA" id="ARBA00023012"/>
    </source>
</evidence>
<dbReference type="Gene3D" id="3.40.50.2300">
    <property type="match status" value="3"/>
</dbReference>
<dbReference type="Pfam" id="PF00486">
    <property type="entry name" value="Trans_reg_C"/>
    <property type="match status" value="1"/>
</dbReference>
<evidence type="ECO:0000256" key="6">
    <source>
        <dbReference type="PROSITE-ProRule" id="PRU00110"/>
    </source>
</evidence>
<proteinExistence type="predicted"/>
<keyword evidence="5" id="KW-0804">Transcription</keyword>
<evidence type="ECO:0000313" key="13">
    <source>
        <dbReference type="Proteomes" id="UP000002384"/>
    </source>
</evidence>
<keyword evidence="13" id="KW-1185">Reference proteome</keyword>
<dbReference type="KEGG" id="cyc:PCC7424_4548"/>
<dbReference type="InterPro" id="IPR036641">
    <property type="entry name" value="HPT_dom_sf"/>
</dbReference>
<gene>
    <name evidence="12" type="ordered locus">PCC7424_4548</name>
</gene>
<feature type="modified residue" description="Phosphohistidine" evidence="6">
    <location>
        <position position="295"/>
    </location>
</feature>
<feature type="modified residue" description="4-aspartylphosphate" evidence="7">
    <location>
        <position position="51"/>
    </location>
</feature>
<dbReference type="CDD" id="cd00383">
    <property type="entry name" value="trans_reg_C"/>
    <property type="match status" value="1"/>
</dbReference>
<dbReference type="OrthoDB" id="442759at2"/>
<evidence type="ECO:0000259" key="11">
    <source>
        <dbReference type="PROSITE" id="PS51755"/>
    </source>
</evidence>
<evidence type="ECO:0000259" key="9">
    <source>
        <dbReference type="PROSITE" id="PS50110"/>
    </source>
</evidence>
<feature type="DNA-binding region" description="OmpR/PhoB-type" evidence="8">
    <location>
        <begin position="124"/>
        <end position="222"/>
    </location>
</feature>
<keyword evidence="3" id="KW-0805">Transcription regulation</keyword>
<feature type="domain" description="Response regulatory" evidence="9">
    <location>
        <begin position="490"/>
        <end position="606"/>
    </location>
</feature>
<feature type="domain" description="Response regulatory" evidence="9">
    <location>
        <begin position="364"/>
        <end position="480"/>
    </location>
</feature>
<feature type="modified residue" description="4-aspartylphosphate" evidence="7">
    <location>
        <position position="539"/>
    </location>
</feature>
<dbReference type="PROSITE" id="PS50894">
    <property type="entry name" value="HPT"/>
    <property type="match status" value="1"/>
</dbReference>
<dbReference type="Pfam" id="PF00072">
    <property type="entry name" value="Response_reg"/>
    <property type="match status" value="3"/>
</dbReference>
<dbReference type="GO" id="GO:0000976">
    <property type="term" value="F:transcription cis-regulatory region binding"/>
    <property type="evidence" value="ECO:0007669"/>
    <property type="project" value="TreeGrafter"/>
</dbReference>
<dbReference type="PROSITE" id="PS51755">
    <property type="entry name" value="OMPR_PHOB"/>
    <property type="match status" value="1"/>
</dbReference>
<dbReference type="InterPro" id="IPR001789">
    <property type="entry name" value="Sig_transdc_resp-reg_receiver"/>
</dbReference>
<dbReference type="InterPro" id="IPR001867">
    <property type="entry name" value="OmpR/PhoB-type_DNA-bd"/>
</dbReference>
<dbReference type="InterPro" id="IPR036388">
    <property type="entry name" value="WH-like_DNA-bd_sf"/>
</dbReference>
<dbReference type="Pfam" id="PF01627">
    <property type="entry name" value="Hpt"/>
    <property type="match status" value="1"/>
</dbReference>
<keyword evidence="4 8" id="KW-0238">DNA-binding</keyword>
<dbReference type="STRING" id="65393.PCC7424_4548"/>
<evidence type="ECO:0000256" key="4">
    <source>
        <dbReference type="ARBA" id="ARBA00023125"/>
    </source>
</evidence>
<evidence type="ECO:0000259" key="10">
    <source>
        <dbReference type="PROSITE" id="PS50894"/>
    </source>
</evidence>
<dbReference type="Proteomes" id="UP000002384">
    <property type="component" value="Chromosome"/>
</dbReference>
<feature type="modified residue" description="4-aspartylphosphate" evidence="7">
    <location>
        <position position="413"/>
    </location>
</feature>
<dbReference type="GO" id="GO:0006355">
    <property type="term" value="P:regulation of DNA-templated transcription"/>
    <property type="evidence" value="ECO:0007669"/>
    <property type="project" value="InterPro"/>
</dbReference>
<dbReference type="PANTHER" id="PTHR48111">
    <property type="entry name" value="REGULATOR OF RPOS"/>
    <property type="match status" value="1"/>
</dbReference>
<dbReference type="CDD" id="cd00156">
    <property type="entry name" value="REC"/>
    <property type="match status" value="2"/>
</dbReference>
<dbReference type="InterPro" id="IPR008207">
    <property type="entry name" value="Sig_transdc_His_kin_Hpt_dom"/>
</dbReference>
<dbReference type="InterPro" id="IPR039420">
    <property type="entry name" value="WalR-like"/>
</dbReference>
<sequence length="614" mass="69710">MKILLVEDDPLTRTVLTQTLKDHHYTVDVATDGQTAATLTQVSQYDLLLLDVVLPSLDGISLCQQLRFQGFQEPIILLTARDSSTDQIIGLDAGADDYIVKPVNLETLMARIRALFRRKKNISSSVIHWENLQVNLNNCEVNSHGNSIHLTAKEYSLLELFLMNSQRIFSRRVILEKLWDLADSPGEETVSTHIKCLRQKLKAAGVPDPIETVYGLGYRLRKPSNTSHPSKLLPQTEQNSLETQQKQVHNLTSKVWKKFKGIYSQQLGLLEQAIHDLIEDKLTGELREKATKEAHKLAGSLGIFGLMKSSEIARKIEYIFESNLPLEGNQAQDLLNWLSLLKKEIEKASTHLGATPLVPQKNPLILIIDDDLALAERIRLEALAWNLRVEIATNLQIAREIIIQLSPNIILLDLNFETAREDGFSLLEELGKTRPNLPIVVFTGRESLSDRVKVSRLGAKAFLHKSLPAQEILKTVTNVFKQHLDHSKNRVMIVDDDSAILSQIVDLLTPWGIEVITLKYSHNFWQELTTNNPDLLILDLEIPNFNGLDLCKVVRHDPKWQNLPIIFLSIYNEENIIQQMFLAGADDYLNKTYEPQELVNRILRRLKSKEQLSS</sequence>
<dbReference type="Gene3D" id="1.10.10.10">
    <property type="entry name" value="Winged helix-like DNA-binding domain superfamily/Winged helix DNA-binding domain"/>
    <property type="match status" value="1"/>
</dbReference>
<dbReference type="eggNOG" id="COG0745">
    <property type="taxonomic scope" value="Bacteria"/>
</dbReference>
<dbReference type="InterPro" id="IPR011006">
    <property type="entry name" value="CheY-like_superfamily"/>
</dbReference>
<dbReference type="SMART" id="SM00862">
    <property type="entry name" value="Trans_reg_C"/>
    <property type="match status" value="1"/>
</dbReference>
<dbReference type="GO" id="GO:0000156">
    <property type="term" value="F:phosphorelay response regulator activity"/>
    <property type="evidence" value="ECO:0007669"/>
    <property type="project" value="TreeGrafter"/>
</dbReference>
<keyword evidence="2" id="KW-0902">Two-component regulatory system</keyword>
<feature type="domain" description="HPt" evidence="10">
    <location>
        <begin position="248"/>
        <end position="355"/>
    </location>
</feature>
<dbReference type="HOGENOM" id="CLU_000445_11_38_3"/>
<dbReference type="Gene3D" id="6.10.250.690">
    <property type="match status" value="1"/>
</dbReference>
<dbReference type="RefSeq" id="WP_015956494.1">
    <property type="nucleotide sequence ID" value="NC_011729.1"/>
</dbReference>
<keyword evidence="1 7" id="KW-0597">Phosphoprotein</keyword>
<feature type="domain" description="Response regulatory" evidence="9">
    <location>
        <begin position="2"/>
        <end position="116"/>
    </location>
</feature>
<dbReference type="AlphaFoldDB" id="B7KAD7"/>
<dbReference type="GO" id="GO:0032993">
    <property type="term" value="C:protein-DNA complex"/>
    <property type="evidence" value="ECO:0007669"/>
    <property type="project" value="TreeGrafter"/>
</dbReference>
<evidence type="ECO:0000256" key="5">
    <source>
        <dbReference type="ARBA" id="ARBA00023163"/>
    </source>
</evidence>
<evidence type="ECO:0000256" key="3">
    <source>
        <dbReference type="ARBA" id="ARBA00023015"/>
    </source>
</evidence>